<evidence type="ECO:0000313" key="1">
    <source>
        <dbReference type="EMBL" id="DAF43096.1"/>
    </source>
</evidence>
<reference evidence="1" key="1">
    <citation type="journal article" date="2021" name="Proc. Natl. Acad. Sci. U.S.A.">
        <title>A Catalog of Tens of Thousands of Viruses from Human Metagenomes Reveals Hidden Associations with Chronic Diseases.</title>
        <authorList>
            <person name="Tisza M.J."/>
            <person name="Buck C.B."/>
        </authorList>
    </citation>
    <scope>NUCLEOTIDE SEQUENCE</scope>
    <source>
        <strain evidence="1">CtLeh52</strain>
    </source>
</reference>
<dbReference type="EMBL" id="BK032499">
    <property type="protein sequence ID" value="DAF43096.1"/>
    <property type="molecule type" value="Genomic_DNA"/>
</dbReference>
<proteinExistence type="predicted"/>
<protein>
    <submittedName>
        <fullName evidence="1">Head decoration protein</fullName>
    </submittedName>
</protein>
<name>A0A8S5RWR5_9CAUD</name>
<sequence>MAYMKTNTYTSGVNILASEVGLVLKTFEGTQAMATQVDDKKIIKAGTVVPTNNASAKGIVFEDVDITDDEKKPISVIIAGRVIKANLPVAVDTNAETALKASGIYFD</sequence>
<accession>A0A8S5RWR5</accession>
<organism evidence="1">
    <name type="scientific">Siphoviridae sp. ctLeh52</name>
    <dbReference type="NCBI Taxonomy" id="2827849"/>
    <lineage>
        <taxon>Viruses</taxon>
        <taxon>Duplodnaviria</taxon>
        <taxon>Heunggongvirae</taxon>
        <taxon>Uroviricota</taxon>
        <taxon>Caudoviricetes</taxon>
    </lineage>
</organism>